<gene>
    <name evidence="5" type="ORF">D5039_08410</name>
</gene>
<sequence>MQQPPRARARLADVAHRAAVSVATADRVLHDRTGVRESTRKRVLEAAARLDYIPEGTLAKMLHPACTRLSFILPEGNNRFISLLAESALRAQEQLAAYNVQCKVRWVESFNAEALSKELLAQGRKSDGIAFIPLEHPLVRDATNHLVDSGVPVMTVASDLSNTRRTAYIGLDNYAAGRTAGLVLGKWSGGQAGQVVMICGSLSYRGHGERELGFQHLLQESFPELEITGVREGHDDPERTYQQTNELIAQHKRLVGIYNVGGGAEGVGRALKKAGLAGKVSFVGHELTPETRGFLIDATMAGVIHQNPQLEVMNCVRTLANLREGKKPQEGIEPLRIALIVRENLP</sequence>
<dbReference type="EMBL" id="QZCW01000001">
    <property type="protein sequence ID" value="MCW5321179.1"/>
    <property type="molecule type" value="Genomic_DNA"/>
</dbReference>
<evidence type="ECO:0000256" key="1">
    <source>
        <dbReference type="ARBA" id="ARBA00023015"/>
    </source>
</evidence>
<dbReference type="CDD" id="cd06307">
    <property type="entry name" value="PBP1_sugar_binding"/>
    <property type="match status" value="1"/>
</dbReference>
<evidence type="ECO:0000313" key="5">
    <source>
        <dbReference type="EMBL" id="MCW5321179.1"/>
    </source>
</evidence>
<dbReference type="PANTHER" id="PTHR30146:SF152">
    <property type="entry name" value="TRANSCRIPTIONAL REGULATORY PROTEIN"/>
    <property type="match status" value="1"/>
</dbReference>
<reference evidence="6" key="1">
    <citation type="submission" date="2023-07" db="EMBL/GenBank/DDBJ databases">
        <title>Verminephrobacter genomes.</title>
        <authorList>
            <person name="Lund M.B."/>
        </authorList>
    </citation>
    <scope>NUCLEOTIDE SEQUENCE [LARGE SCALE GENOMIC DNA]</scope>
    <source>
        <strain evidence="6">AtM5-05</strain>
    </source>
</reference>
<dbReference type="InterPro" id="IPR028082">
    <property type="entry name" value="Peripla_BP_I"/>
</dbReference>
<dbReference type="InterPro" id="IPR025997">
    <property type="entry name" value="SBP_2_dom"/>
</dbReference>
<organism evidence="5 6">
    <name type="scientific">Verminephrobacter aporrectodeae subsp. tuberculatae</name>
    <dbReference type="NCBI Taxonomy" id="1110392"/>
    <lineage>
        <taxon>Bacteria</taxon>
        <taxon>Pseudomonadati</taxon>
        <taxon>Pseudomonadota</taxon>
        <taxon>Betaproteobacteria</taxon>
        <taxon>Burkholderiales</taxon>
        <taxon>Comamonadaceae</taxon>
        <taxon>Verminephrobacter</taxon>
    </lineage>
</organism>
<dbReference type="GO" id="GO:0003677">
    <property type="term" value="F:DNA binding"/>
    <property type="evidence" value="ECO:0007669"/>
    <property type="project" value="UniProtKB-KW"/>
</dbReference>
<evidence type="ECO:0000313" key="6">
    <source>
        <dbReference type="Proteomes" id="UP001208935"/>
    </source>
</evidence>
<proteinExistence type="predicted"/>
<protein>
    <submittedName>
        <fullName evidence="5">LacI family DNA-binding transcriptional regulator</fullName>
    </submittedName>
</protein>
<accession>A0ABT3KS83</accession>
<feature type="domain" description="HTH lacI-type" evidence="4">
    <location>
        <begin position="9"/>
        <end position="60"/>
    </location>
</feature>
<dbReference type="Pfam" id="PF00356">
    <property type="entry name" value="LacI"/>
    <property type="match status" value="1"/>
</dbReference>
<dbReference type="Gene3D" id="1.10.260.40">
    <property type="entry name" value="lambda repressor-like DNA-binding domains"/>
    <property type="match status" value="1"/>
</dbReference>
<dbReference type="SUPFAM" id="SSF53822">
    <property type="entry name" value="Periplasmic binding protein-like I"/>
    <property type="match status" value="1"/>
</dbReference>
<dbReference type="PROSITE" id="PS00356">
    <property type="entry name" value="HTH_LACI_1"/>
    <property type="match status" value="1"/>
</dbReference>
<name>A0ABT3KS83_9BURK</name>
<evidence type="ECO:0000256" key="3">
    <source>
        <dbReference type="ARBA" id="ARBA00023163"/>
    </source>
</evidence>
<keyword evidence="6" id="KW-1185">Reference proteome</keyword>
<dbReference type="Proteomes" id="UP001208935">
    <property type="component" value="Unassembled WGS sequence"/>
</dbReference>
<dbReference type="InterPro" id="IPR000843">
    <property type="entry name" value="HTH_LacI"/>
</dbReference>
<comment type="caution">
    <text evidence="5">The sequence shown here is derived from an EMBL/GenBank/DDBJ whole genome shotgun (WGS) entry which is preliminary data.</text>
</comment>
<keyword evidence="3" id="KW-0804">Transcription</keyword>
<dbReference type="PANTHER" id="PTHR30146">
    <property type="entry name" value="LACI-RELATED TRANSCRIPTIONAL REPRESSOR"/>
    <property type="match status" value="1"/>
</dbReference>
<keyword evidence="1" id="KW-0805">Transcription regulation</keyword>
<dbReference type="CDD" id="cd01392">
    <property type="entry name" value="HTH_LacI"/>
    <property type="match status" value="1"/>
</dbReference>
<evidence type="ECO:0000256" key="2">
    <source>
        <dbReference type="ARBA" id="ARBA00023125"/>
    </source>
</evidence>
<dbReference type="Gene3D" id="3.40.50.2300">
    <property type="match status" value="2"/>
</dbReference>
<dbReference type="SMART" id="SM00354">
    <property type="entry name" value="HTH_LACI"/>
    <property type="match status" value="1"/>
</dbReference>
<dbReference type="RefSeq" id="WP_010107804.1">
    <property type="nucleotide sequence ID" value="NZ_QZCV01000001.1"/>
</dbReference>
<dbReference type="PROSITE" id="PS50932">
    <property type="entry name" value="HTH_LACI_2"/>
    <property type="match status" value="1"/>
</dbReference>
<keyword evidence="2 5" id="KW-0238">DNA-binding</keyword>
<dbReference type="SUPFAM" id="SSF47413">
    <property type="entry name" value="lambda repressor-like DNA-binding domains"/>
    <property type="match status" value="1"/>
</dbReference>
<evidence type="ECO:0000259" key="4">
    <source>
        <dbReference type="PROSITE" id="PS50932"/>
    </source>
</evidence>
<dbReference type="InterPro" id="IPR010982">
    <property type="entry name" value="Lambda_DNA-bd_dom_sf"/>
</dbReference>
<dbReference type="Pfam" id="PF13407">
    <property type="entry name" value="Peripla_BP_4"/>
    <property type="match status" value="1"/>
</dbReference>